<name>A0A2H3KMB2_9CHLR</name>
<dbReference type="Gene3D" id="3.90.226.10">
    <property type="entry name" value="2-enoyl-CoA Hydratase, Chain A, domain 1"/>
    <property type="match status" value="1"/>
</dbReference>
<dbReference type="GO" id="GO:0006515">
    <property type="term" value="P:protein quality control for misfolded or incompletely synthesized proteins"/>
    <property type="evidence" value="ECO:0007669"/>
    <property type="project" value="TreeGrafter"/>
</dbReference>
<comment type="similarity">
    <text evidence="1 7 9">Belongs to the peptidase S14 family.</text>
</comment>
<dbReference type="CDD" id="cd07017">
    <property type="entry name" value="S14_ClpP_2"/>
    <property type="match status" value="1"/>
</dbReference>
<keyword evidence="2 7" id="KW-0963">Cytoplasm</keyword>
<dbReference type="Proteomes" id="UP000220922">
    <property type="component" value="Unassembled WGS sequence"/>
</dbReference>
<feature type="active site" evidence="8">
    <location>
        <position position="100"/>
    </location>
</feature>
<dbReference type="RefSeq" id="WP_097652244.1">
    <property type="nucleotide sequence ID" value="NZ_LYXE01000079.1"/>
</dbReference>
<dbReference type="Pfam" id="PF00574">
    <property type="entry name" value="CLP_protease"/>
    <property type="match status" value="1"/>
</dbReference>
<keyword evidence="5 7" id="KW-0720">Serine protease</keyword>
<evidence type="ECO:0000256" key="1">
    <source>
        <dbReference type="ARBA" id="ARBA00007039"/>
    </source>
</evidence>
<evidence type="ECO:0000256" key="7">
    <source>
        <dbReference type="HAMAP-Rule" id="MF_00444"/>
    </source>
</evidence>
<dbReference type="AlphaFoldDB" id="A0A2H3KMB2"/>
<dbReference type="PROSITE" id="PS00381">
    <property type="entry name" value="CLP_PROTEASE_SER"/>
    <property type="match status" value="1"/>
</dbReference>
<comment type="subunit">
    <text evidence="7">Fourteen ClpP subunits assemble into 2 heptameric rings which stack back to back to give a disk-like structure with a central cavity, resembling the structure of eukaryotic proteasomes.</text>
</comment>
<keyword evidence="3 7" id="KW-0645">Protease</keyword>
<dbReference type="PRINTS" id="PR00127">
    <property type="entry name" value="CLPPROTEASEP"/>
</dbReference>
<dbReference type="FunFam" id="3.90.226.10:FF:000001">
    <property type="entry name" value="ATP-dependent Clp protease proteolytic subunit"/>
    <property type="match status" value="1"/>
</dbReference>
<dbReference type="SUPFAM" id="SSF52096">
    <property type="entry name" value="ClpP/crotonase"/>
    <property type="match status" value="1"/>
</dbReference>
<dbReference type="PANTHER" id="PTHR10381">
    <property type="entry name" value="ATP-DEPENDENT CLP PROTEASE PROTEOLYTIC SUBUNIT"/>
    <property type="match status" value="1"/>
</dbReference>
<dbReference type="EMBL" id="LYXE01000079">
    <property type="protein sequence ID" value="PDV99209.1"/>
    <property type="molecule type" value="Genomic_DNA"/>
</dbReference>
<reference evidence="10 11" key="1">
    <citation type="submission" date="2016-05" db="EMBL/GenBank/DDBJ databases">
        <authorList>
            <person name="Lavstsen T."/>
            <person name="Jespersen J.S."/>
        </authorList>
    </citation>
    <scope>NUCLEOTIDE SEQUENCE [LARGE SCALE GENOMIC DNA]</scope>
    <source>
        <strain evidence="10 11">B7-9</strain>
    </source>
</reference>
<evidence type="ECO:0000256" key="4">
    <source>
        <dbReference type="ARBA" id="ARBA00022801"/>
    </source>
</evidence>
<evidence type="ECO:0000256" key="8">
    <source>
        <dbReference type="PROSITE-ProRule" id="PRU10085"/>
    </source>
</evidence>
<dbReference type="OrthoDB" id="9802800at2"/>
<protein>
    <recommendedName>
        <fullName evidence="7 9">ATP-dependent Clp protease proteolytic subunit</fullName>
        <ecNumber evidence="7">3.4.21.92</ecNumber>
    </recommendedName>
    <alternativeName>
        <fullName evidence="7">Endopeptidase Clp</fullName>
    </alternativeName>
</protein>
<accession>A0A2H3KMB2</accession>
<dbReference type="GO" id="GO:0051117">
    <property type="term" value="F:ATPase binding"/>
    <property type="evidence" value="ECO:0007669"/>
    <property type="project" value="TreeGrafter"/>
</dbReference>
<dbReference type="GO" id="GO:0005737">
    <property type="term" value="C:cytoplasm"/>
    <property type="evidence" value="ECO:0007669"/>
    <property type="project" value="UniProtKB-SubCell"/>
</dbReference>
<comment type="function">
    <text evidence="7">Cleaves peptides in various proteins in a process that requires ATP hydrolysis. Has a chymotrypsin-like activity. Plays a major role in the degradation of misfolded proteins.</text>
</comment>
<dbReference type="PANTHER" id="PTHR10381:SF70">
    <property type="entry name" value="ATP-DEPENDENT CLP PROTEASE PROTEOLYTIC SUBUNIT"/>
    <property type="match status" value="1"/>
</dbReference>
<dbReference type="InterPro" id="IPR001907">
    <property type="entry name" value="ClpP"/>
</dbReference>
<comment type="catalytic activity">
    <reaction evidence="6 7 8">
        <text>Hydrolysis of proteins to small peptides in the presence of ATP and magnesium. alpha-casein is the usual test substrate. In the absence of ATP, only oligopeptides shorter than five residues are hydrolyzed (such as succinyl-Leu-Tyr-|-NHMec, and Leu-Tyr-Leu-|-Tyr-Trp, in which cleavage of the -Tyr-|-Leu- and -Tyr-|-Trp bonds also occurs).</text>
        <dbReference type="EC" id="3.4.21.92"/>
    </reaction>
</comment>
<proteinExistence type="inferred from homology"/>
<evidence type="ECO:0000256" key="6">
    <source>
        <dbReference type="ARBA" id="ARBA00034021"/>
    </source>
</evidence>
<organism evidence="10 11">
    <name type="scientific">Candidatus Chloroploca asiatica</name>
    <dbReference type="NCBI Taxonomy" id="1506545"/>
    <lineage>
        <taxon>Bacteria</taxon>
        <taxon>Bacillati</taxon>
        <taxon>Chloroflexota</taxon>
        <taxon>Chloroflexia</taxon>
        <taxon>Chloroflexales</taxon>
        <taxon>Chloroflexineae</taxon>
        <taxon>Oscillochloridaceae</taxon>
        <taxon>Candidatus Chloroploca</taxon>
    </lineage>
</organism>
<dbReference type="InterPro" id="IPR029045">
    <property type="entry name" value="ClpP/crotonase-like_dom_sf"/>
</dbReference>
<comment type="caution">
    <text evidence="10">The sequence shown here is derived from an EMBL/GenBank/DDBJ whole genome shotgun (WGS) entry which is preliminary data.</text>
</comment>
<dbReference type="GO" id="GO:0004252">
    <property type="term" value="F:serine-type endopeptidase activity"/>
    <property type="evidence" value="ECO:0007669"/>
    <property type="project" value="UniProtKB-UniRule"/>
</dbReference>
<evidence type="ECO:0000256" key="3">
    <source>
        <dbReference type="ARBA" id="ARBA00022670"/>
    </source>
</evidence>
<evidence type="ECO:0000256" key="2">
    <source>
        <dbReference type="ARBA" id="ARBA00022490"/>
    </source>
</evidence>
<dbReference type="EC" id="3.4.21.92" evidence="7"/>
<evidence type="ECO:0000313" key="11">
    <source>
        <dbReference type="Proteomes" id="UP000220922"/>
    </source>
</evidence>
<keyword evidence="11" id="KW-1185">Reference proteome</keyword>
<feature type="active site" evidence="7">
    <location>
        <position position="125"/>
    </location>
</feature>
<dbReference type="HAMAP" id="MF_00444">
    <property type="entry name" value="ClpP"/>
    <property type="match status" value="1"/>
</dbReference>
<feature type="active site" description="Nucleophile" evidence="7">
    <location>
        <position position="100"/>
    </location>
</feature>
<dbReference type="GO" id="GO:0009368">
    <property type="term" value="C:endopeptidase Clp complex"/>
    <property type="evidence" value="ECO:0007669"/>
    <property type="project" value="TreeGrafter"/>
</dbReference>
<dbReference type="GO" id="GO:0004176">
    <property type="term" value="F:ATP-dependent peptidase activity"/>
    <property type="evidence" value="ECO:0007669"/>
    <property type="project" value="InterPro"/>
</dbReference>
<sequence>MASLPVPTIIERTARGERSWDIFSRMLQERVIMISTPIDDDMASLVVAQLLVLQHQDPERDIWLYINSPGGVIRAGLAIYDTMQLITPDVCTVCVGRAASMATVLLCGGAKGKRFSLPHATIHSHPAGGGAEGYAPDVEIQVREMLRLQRMIRELMANHTGQTLERIEKDFNRDAYLTPQEAIEYGLIDAILDPAEHSRSGQSSH</sequence>
<gene>
    <name evidence="7" type="primary">clpP</name>
    <name evidence="10" type="ORF">A9Q02_22270</name>
</gene>
<evidence type="ECO:0000256" key="9">
    <source>
        <dbReference type="RuleBase" id="RU003567"/>
    </source>
</evidence>
<dbReference type="NCBIfam" id="NF001368">
    <property type="entry name" value="PRK00277.1"/>
    <property type="match status" value="1"/>
</dbReference>
<evidence type="ECO:0000313" key="10">
    <source>
        <dbReference type="EMBL" id="PDV99209.1"/>
    </source>
</evidence>
<evidence type="ECO:0000256" key="5">
    <source>
        <dbReference type="ARBA" id="ARBA00022825"/>
    </source>
</evidence>
<dbReference type="InterPro" id="IPR018215">
    <property type="entry name" value="ClpP_Ser_AS"/>
</dbReference>
<keyword evidence="4 7" id="KW-0378">Hydrolase</keyword>
<dbReference type="InterPro" id="IPR023562">
    <property type="entry name" value="ClpP/TepA"/>
</dbReference>
<comment type="subcellular location">
    <subcellularLocation>
        <location evidence="7">Cytoplasm</location>
    </subcellularLocation>
</comment>